<dbReference type="SUPFAM" id="SSF52540">
    <property type="entry name" value="P-loop containing nucleoside triphosphate hydrolases"/>
    <property type="match status" value="1"/>
</dbReference>
<evidence type="ECO:0000313" key="16">
    <source>
        <dbReference type="Proteomes" id="UP001152320"/>
    </source>
</evidence>
<accession>A0A9Q1BH30</accession>
<comment type="similarity">
    <text evidence="4 13">Belongs to the complex I NDUFA10 subunit family.</text>
</comment>
<comment type="subcellular location">
    <subcellularLocation>
        <location evidence="3 13">Mitochondrion matrix</location>
    </subcellularLocation>
</comment>
<name>A0A9Q1BH30_HOLLE</name>
<keyword evidence="7 13" id="KW-0285">Flavoprotein</keyword>
<keyword evidence="16" id="KW-1185">Reference proteome</keyword>
<evidence type="ECO:0000313" key="15">
    <source>
        <dbReference type="EMBL" id="KAJ8024919.1"/>
    </source>
</evidence>
<evidence type="ECO:0000256" key="8">
    <source>
        <dbReference type="ARBA" id="ARBA00022660"/>
    </source>
</evidence>
<dbReference type="PANTHER" id="PTHR10513">
    <property type="entry name" value="DEOXYNUCLEOSIDE KINASE"/>
    <property type="match status" value="1"/>
</dbReference>
<evidence type="ECO:0000256" key="12">
    <source>
        <dbReference type="ARBA" id="ARBA00023128"/>
    </source>
</evidence>
<dbReference type="Proteomes" id="UP001152320">
    <property type="component" value="Chromosome 18"/>
</dbReference>
<comment type="cofactor">
    <cofactor evidence="1 13">
        <name>FAD</name>
        <dbReference type="ChEBI" id="CHEBI:57692"/>
    </cofactor>
</comment>
<evidence type="ECO:0000256" key="5">
    <source>
        <dbReference type="ARBA" id="ARBA00017279"/>
    </source>
</evidence>
<evidence type="ECO:0000256" key="2">
    <source>
        <dbReference type="ARBA" id="ARBA00003195"/>
    </source>
</evidence>
<dbReference type="InterPro" id="IPR027417">
    <property type="entry name" value="P-loop_NTPase"/>
</dbReference>
<dbReference type="AlphaFoldDB" id="A0A9Q1BH30"/>
<keyword evidence="9 13" id="KW-0274">FAD</keyword>
<dbReference type="InterPro" id="IPR050566">
    <property type="entry name" value="Deoxyribonucleoside_kinase"/>
</dbReference>
<evidence type="ECO:0000256" key="11">
    <source>
        <dbReference type="ARBA" id="ARBA00022982"/>
    </source>
</evidence>
<evidence type="ECO:0000256" key="13">
    <source>
        <dbReference type="PIRNR" id="PIRNR000543"/>
    </source>
</evidence>
<evidence type="ECO:0000256" key="6">
    <source>
        <dbReference type="ARBA" id="ARBA00022448"/>
    </source>
</evidence>
<evidence type="ECO:0000256" key="7">
    <source>
        <dbReference type="ARBA" id="ARBA00022630"/>
    </source>
</evidence>
<keyword evidence="6 13" id="KW-0813">Transport</keyword>
<organism evidence="15 16">
    <name type="scientific">Holothuria leucospilota</name>
    <name type="common">Black long sea cucumber</name>
    <name type="synonym">Mertensiothuria leucospilota</name>
    <dbReference type="NCBI Taxonomy" id="206669"/>
    <lineage>
        <taxon>Eukaryota</taxon>
        <taxon>Metazoa</taxon>
        <taxon>Echinodermata</taxon>
        <taxon>Eleutherozoa</taxon>
        <taxon>Echinozoa</taxon>
        <taxon>Holothuroidea</taxon>
        <taxon>Aspidochirotacea</taxon>
        <taxon>Aspidochirotida</taxon>
        <taxon>Holothuriidae</taxon>
        <taxon>Holothuria</taxon>
    </lineage>
</organism>
<evidence type="ECO:0000256" key="1">
    <source>
        <dbReference type="ARBA" id="ARBA00001974"/>
    </source>
</evidence>
<keyword evidence="11 13" id="KW-0249">Electron transport</keyword>
<keyword evidence="8 13" id="KW-0679">Respiratory chain</keyword>
<evidence type="ECO:0000256" key="10">
    <source>
        <dbReference type="ARBA" id="ARBA00022946"/>
    </source>
</evidence>
<reference evidence="15" key="1">
    <citation type="submission" date="2021-10" db="EMBL/GenBank/DDBJ databases">
        <title>Tropical sea cucumber genome reveals ecological adaptation and Cuvierian tubules defense mechanism.</title>
        <authorList>
            <person name="Chen T."/>
        </authorList>
    </citation>
    <scope>NUCLEOTIDE SEQUENCE</scope>
    <source>
        <strain evidence="15">Nanhai2018</strain>
        <tissue evidence="15">Muscle</tissue>
    </source>
</reference>
<dbReference type="InterPro" id="IPR015828">
    <property type="entry name" value="NDUFA10"/>
</dbReference>
<dbReference type="OrthoDB" id="17400at2759"/>
<comment type="caution">
    <text evidence="15">The sequence shown here is derived from an EMBL/GenBank/DDBJ whole genome shotgun (WGS) entry which is preliminary data.</text>
</comment>
<evidence type="ECO:0000259" key="14">
    <source>
        <dbReference type="Pfam" id="PF01712"/>
    </source>
</evidence>
<proteinExistence type="inferred from homology"/>
<comment type="function">
    <text evidence="2 13">Accessory subunit of the mitochondrial membrane respiratory chain NADH dehydrogenase (Complex I), that is believed not to be involved in catalysis. Complex I functions in the transfer of electrons from NADH to the respiratory chain. The immediate electron acceptor for the enzyme is believed to be ubiquinone.</text>
</comment>
<evidence type="ECO:0000256" key="3">
    <source>
        <dbReference type="ARBA" id="ARBA00004305"/>
    </source>
</evidence>
<dbReference type="PANTHER" id="PTHR10513:SF15">
    <property type="entry name" value="NADH DEHYDROGENASE [UBIQUINONE] 1 ALPHA SUBCOMPLEX SUBUNIT 10, MITOCHONDRIAL"/>
    <property type="match status" value="1"/>
</dbReference>
<dbReference type="Gene3D" id="3.40.50.300">
    <property type="entry name" value="P-loop containing nucleotide triphosphate hydrolases"/>
    <property type="match status" value="1"/>
</dbReference>
<evidence type="ECO:0000256" key="4">
    <source>
        <dbReference type="ARBA" id="ARBA00008606"/>
    </source>
</evidence>
<dbReference type="EMBL" id="JAIZAY010000018">
    <property type="protein sequence ID" value="KAJ8024919.1"/>
    <property type="molecule type" value="Genomic_DNA"/>
</dbReference>
<feature type="domain" description="Deoxynucleoside kinase" evidence="14">
    <location>
        <begin position="60"/>
        <end position="262"/>
    </location>
</feature>
<gene>
    <name evidence="15" type="ORF">HOLleu_34973</name>
</gene>
<keyword evidence="10" id="KW-0809">Transit peptide</keyword>
<dbReference type="GO" id="GO:0006120">
    <property type="term" value="P:mitochondrial electron transport, NADH to ubiquinone"/>
    <property type="evidence" value="ECO:0007669"/>
    <property type="project" value="InterPro"/>
</dbReference>
<dbReference type="GO" id="GO:0005759">
    <property type="term" value="C:mitochondrial matrix"/>
    <property type="evidence" value="ECO:0007669"/>
    <property type="project" value="UniProtKB-SubCell"/>
</dbReference>
<evidence type="ECO:0000256" key="9">
    <source>
        <dbReference type="ARBA" id="ARBA00022827"/>
    </source>
</evidence>
<protein>
    <recommendedName>
        <fullName evidence="5 13">NADH dehydrogenase [ubiquinone] 1 alpha subcomplex subunit 10, mitochondrial</fullName>
    </recommendedName>
</protein>
<dbReference type="PIRSF" id="PIRSF000543">
    <property type="entry name" value="NADH_UQ_42KD"/>
    <property type="match status" value="1"/>
</dbReference>
<sequence length="360" mass="42375">MAFHISKIAKQTFQSGKHLCKVGQLLRNHTQVRTVMTETPLTFVFGYKFMHKFDENSKIIVLDGNLAVGKTTMAADLADKLGMKYFPECHVHYMDEKVMGSGQKCDSKFSGDVSLDRFYEDPLAKDGHTFRFQMVMYALRFLQYRDVVLHLLETGQGVVMERSVYSDFVFLEAIMDMGWIRRECYDYYNQIKGLSLYRMKHPHAVVYLDVPPEFAHQRFVERGKGYEKNVPLEYFQALDKAYKQKYLPEMKAAGVEVLHYDWKSFGDVDRIADDIGYLKCEDSVWNTVDNAILDRHYRFLANEWKVLSCMNIPRFVPEITYGGQQFEDLIEEYKLKYHKRYAPGFNEGDYKSKWEIMFKR</sequence>
<dbReference type="Pfam" id="PF01712">
    <property type="entry name" value="dNK"/>
    <property type="match status" value="1"/>
</dbReference>
<dbReference type="InterPro" id="IPR031314">
    <property type="entry name" value="DNK_dom"/>
</dbReference>
<keyword evidence="12 13" id="KW-0496">Mitochondrion</keyword>